<feature type="compositionally biased region" description="Polar residues" evidence="5">
    <location>
        <begin position="279"/>
        <end position="301"/>
    </location>
</feature>
<evidence type="ECO:0000313" key="7">
    <source>
        <dbReference type="EMBL" id="KAH8021765.1"/>
    </source>
</evidence>
<dbReference type="SUPFAM" id="SSF53822">
    <property type="entry name" value="Periplasmic binding protein-like I"/>
    <property type="match status" value="1"/>
</dbReference>
<dbReference type="InterPro" id="IPR001828">
    <property type="entry name" value="ANF_lig-bd_rcpt"/>
</dbReference>
<evidence type="ECO:0000256" key="3">
    <source>
        <dbReference type="ARBA" id="ARBA00022989"/>
    </source>
</evidence>
<feature type="region of interest" description="Disordered" evidence="5">
    <location>
        <begin position="265"/>
        <end position="352"/>
    </location>
</feature>
<dbReference type="InterPro" id="IPR028082">
    <property type="entry name" value="Peripla_BP_I"/>
</dbReference>
<proteinExistence type="predicted"/>
<reference evidence="7" key="1">
    <citation type="journal article" date="2020" name="Cell">
        <title>Large-Scale Comparative Analyses of Tick Genomes Elucidate Their Genetic Diversity and Vector Capacities.</title>
        <authorList>
            <consortium name="Tick Genome and Microbiome Consortium (TIGMIC)"/>
            <person name="Jia N."/>
            <person name="Wang J."/>
            <person name="Shi W."/>
            <person name="Du L."/>
            <person name="Sun Y."/>
            <person name="Zhan W."/>
            <person name="Jiang J.F."/>
            <person name="Wang Q."/>
            <person name="Zhang B."/>
            <person name="Ji P."/>
            <person name="Bell-Sakyi L."/>
            <person name="Cui X.M."/>
            <person name="Yuan T.T."/>
            <person name="Jiang B.G."/>
            <person name="Yang W.F."/>
            <person name="Lam T.T."/>
            <person name="Chang Q.C."/>
            <person name="Ding S.J."/>
            <person name="Wang X.J."/>
            <person name="Zhu J.G."/>
            <person name="Ruan X.D."/>
            <person name="Zhao L."/>
            <person name="Wei J.T."/>
            <person name="Ye R.Z."/>
            <person name="Que T.C."/>
            <person name="Du C.H."/>
            <person name="Zhou Y.H."/>
            <person name="Cheng J.X."/>
            <person name="Dai P.F."/>
            <person name="Guo W.B."/>
            <person name="Han X.H."/>
            <person name="Huang E.J."/>
            <person name="Li L.F."/>
            <person name="Wei W."/>
            <person name="Gao Y.C."/>
            <person name="Liu J.Z."/>
            <person name="Shao H.Z."/>
            <person name="Wang X."/>
            <person name="Wang C.C."/>
            <person name="Yang T.C."/>
            <person name="Huo Q.B."/>
            <person name="Li W."/>
            <person name="Chen H.Y."/>
            <person name="Chen S.E."/>
            <person name="Zhou L.G."/>
            <person name="Ni X.B."/>
            <person name="Tian J.H."/>
            <person name="Sheng Y."/>
            <person name="Liu T."/>
            <person name="Pan Y.S."/>
            <person name="Xia L.Y."/>
            <person name="Li J."/>
            <person name="Zhao F."/>
            <person name="Cao W.C."/>
        </authorList>
    </citation>
    <scope>NUCLEOTIDE SEQUENCE</scope>
    <source>
        <strain evidence="7">Rmic-2018</strain>
    </source>
</reference>
<keyword evidence="2" id="KW-0812">Transmembrane</keyword>
<keyword evidence="4" id="KW-0472">Membrane</keyword>
<dbReference type="Proteomes" id="UP000821866">
    <property type="component" value="Chromosome 7"/>
</dbReference>
<evidence type="ECO:0000256" key="4">
    <source>
        <dbReference type="ARBA" id="ARBA00023136"/>
    </source>
</evidence>
<reference evidence="7" key="2">
    <citation type="submission" date="2021-09" db="EMBL/GenBank/DDBJ databases">
        <authorList>
            <person name="Jia N."/>
            <person name="Wang J."/>
            <person name="Shi W."/>
            <person name="Du L."/>
            <person name="Sun Y."/>
            <person name="Zhan W."/>
            <person name="Jiang J."/>
            <person name="Wang Q."/>
            <person name="Zhang B."/>
            <person name="Ji P."/>
            <person name="Sakyi L.B."/>
            <person name="Cui X."/>
            <person name="Yuan T."/>
            <person name="Jiang B."/>
            <person name="Yang W."/>
            <person name="Lam T.T.-Y."/>
            <person name="Chang Q."/>
            <person name="Ding S."/>
            <person name="Wang X."/>
            <person name="Zhu J."/>
            <person name="Ruan X."/>
            <person name="Zhao L."/>
            <person name="Wei J."/>
            <person name="Que T."/>
            <person name="Du C."/>
            <person name="Cheng J."/>
            <person name="Dai P."/>
            <person name="Han X."/>
            <person name="Huang E."/>
            <person name="Gao Y."/>
            <person name="Liu J."/>
            <person name="Shao H."/>
            <person name="Ye R."/>
            <person name="Li L."/>
            <person name="Wei W."/>
            <person name="Wang X."/>
            <person name="Wang C."/>
            <person name="Huo Q."/>
            <person name="Li W."/>
            <person name="Guo W."/>
            <person name="Chen H."/>
            <person name="Chen S."/>
            <person name="Zhou L."/>
            <person name="Zhou L."/>
            <person name="Ni X."/>
            <person name="Tian J."/>
            <person name="Zhou Y."/>
            <person name="Sheng Y."/>
            <person name="Liu T."/>
            <person name="Pan Y."/>
            <person name="Xia L."/>
            <person name="Li J."/>
            <person name="Zhao F."/>
            <person name="Cao W."/>
        </authorList>
    </citation>
    <scope>NUCLEOTIDE SEQUENCE</scope>
    <source>
        <strain evidence="7">Rmic-2018</strain>
        <tissue evidence="7">Larvae</tissue>
    </source>
</reference>
<gene>
    <name evidence="7" type="ORF">HPB51_016844</name>
</gene>
<dbReference type="EMBL" id="JABSTU010000009">
    <property type="protein sequence ID" value="KAH8021765.1"/>
    <property type="molecule type" value="Genomic_DNA"/>
</dbReference>
<keyword evidence="8" id="KW-1185">Reference proteome</keyword>
<dbReference type="Pfam" id="PF01094">
    <property type="entry name" value="ANF_receptor"/>
    <property type="match status" value="1"/>
</dbReference>
<accession>A0A9J6DHV2</accession>
<evidence type="ECO:0000256" key="2">
    <source>
        <dbReference type="ARBA" id="ARBA00022692"/>
    </source>
</evidence>
<dbReference type="Gene3D" id="3.40.50.2300">
    <property type="match status" value="2"/>
</dbReference>
<dbReference type="AlphaFoldDB" id="A0A9J6DHV2"/>
<name>A0A9J6DHV2_RHIMP</name>
<evidence type="ECO:0000256" key="1">
    <source>
        <dbReference type="ARBA" id="ARBA00004370"/>
    </source>
</evidence>
<evidence type="ECO:0000256" key="5">
    <source>
        <dbReference type="SAM" id="MobiDB-lite"/>
    </source>
</evidence>
<protein>
    <recommendedName>
        <fullName evidence="6">Receptor ligand binding region domain-containing protein</fullName>
    </recommendedName>
</protein>
<dbReference type="VEuPathDB" id="VectorBase:LOC119173709"/>
<feature type="domain" description="Receptor ligand binding region" evidence="6">
    <location>
        <begin position="26"/>
        <end position="127"/>
    </location>
</feature>
<evidence type="ECO:0000313" key="8">
    <source>
        <dbReference type="Proteomes" id="UP000821866"/>
    </source>
</evidence>
<dbReference type="GO" id="GO:0016020">
    <property type="term" value="C:membrane"/>
    <property type="evidence" value="ECO:0007669"/>
    <property type="project" value="UniProtKB-SubCell"/>
</dbReference>
<keyword evidence="3" id="KW-1133">Transmembrane helix</keyword>
<sequence>MEHAVACALISHAYFASRRGVGGRKAPELCGLLEQGVLAVLGSQQPDTALLVRHACARHQVPHVYLHRGEGEGEEHALPQNTLSLTVTPSAEELGRALCDLVKVQGWKHFTVIYEKPDAYRNAAAYVALRFIHLGSTEYHVSAYTAVSDDTCIGVIRGVDVVIDERQLAVMIVNQRNPKAMEVHRIKETKDRLTFVINVELSAIVMMSAQHLQRKCVAGVLPTILQTITNASRHVPCAGEGGPHLTADKSCQHQFQVPCLVRRRRRGVKDAKKRRQRQEGLTSRDSSMAPTSRMRSPSQAVEKSRSRSRGRSRSEKRTHKWRSHSKGRSHSGLRFQEAPKTWADRAKASPAQQPVQVTHAALQEQKEDPRIAFLLQENASLKVQLQQNRVEFEALKNTAHTLVRSSSVEAAAG</sequence>
<feature type="compositionally biased region" description="Basic residues" evidence="5">
    <location>
        <begin position="306"/>
        <end position="331"/>
    </location>
</feature>
<comment type="caution">
    <text evidence="7">The sequence shown here is derived from an EMBL/GenBank/DDBJ whole genome shotgun (WGS) entry which is preliminary data.</text>
</comment>
<feature type="compositionally biased region" description="Basic residues" evidence="5">
    <location>
        <begin position="265"/>
        <end position="276"/>
    </location>
</feature>
<organism evidence="7 8">
    <name type="scientific">Rhipicephalus microplus</name>
    <name type="common">Cattle tick</name>
    <name type="synonym">Boophilus microplus</name>
    <dbReference type="NCBI Taxonomy" id="6941"/>
    <lineage>
        <taxon>Eukaryota</taxon>
        <taxon>Metazoa</taxon>
        <taxon>Ecdysozoa</taxon>
        <taxon>Arthropoda</taxon>
        <taxon>Chelicerata</taxon>
        <taxon>Arachnida</taxon>
        <taxon>Acari</taxon>
        <taxon>Parasitiformes</taxon>
        <taxon>Ixodida</taxon>
        <taxon>Ixodoidea</taxon>
        <taxon>Ixodidae</taxon>
        <taxon>Rhipicephalinae</taxon>
        <taxon>Rhipicephalus</taxon>
        <taxon>Boophilus</taxon>
    </lineage>
</organism>
<comment type="subcellular location">
    <subcellularLocation>
        <location evidence="1">Membrane</location>
    </subcellularLocation>
</comment>
<evidence type="ECO:0000259" key="6">
    <source>
        <dbReference type="Pfam" id="PF01094"/>
    </source>
</evidence>